<feature type="region of interest" description="Disordered" evidence="2">
    <location>
        <begin position="252"/>
        <end position="291"/>
    </location>
</feature>
<feature type="domain" description="RRM" evidence="3">
    <location>
        <begin position="15"/>
        <end position="90"/>
    </location>
</feature>
<dbReference type="PANTHER" id="PTHR32343:SF10">
    <property type="entry name" value="RNA-BINDING REGION RNP-1 DOMAIN-CONTAINING PROTEIN"/>
    <property type="match status" value="1"/>
</dbReference>
<dbReference type="PROSITE" id="PS50102">
    <property type="entry name" value="RRM"/>
    <property type="match status" value="1"/>
</dbReference>
<dbReference type="GO" id="GO:0003723">
    <property type="term" value="F:RNA binding"/>
    <property type="evidence" value="ECO:0007669"/>
    <property type="project" value="UniProtKB-UniRule"/>
</dbReference>
<sequence length="291" mass="31321">MAANDFGVDLTTLDRTVYVTNVSPAASVEKLSEFFGFCGKIRSLRVRKVEENNTQEALIEFDAPSASKTALMLKDALIEGVPISVVALSADSLPPNLTANHIQTPVHEANLDGQRYAGEEGEQERTSTSVVASLLGAGYTLGNNAFQSAVEYDKQNHFSEKASEIVHNLSAQAAQYDEQYGVSTSVNNLWETTKAMTAPYVESTVNATAPYVEAAKVTATNTTAAVMANPSVQATVDTVNASVANLGEETKKDIERRQNEQQRQQQSQAQQPQEGAEVSEGVWDGGDVKIM</sequence>
<proteinExistence type="predicted"/>
<dbReference type="EMBL" id="HBKR01002762">
    <property type="protein sequence ID" value="CAE2271629.1"/>
    <property type="molecule type" value="Transcribed_RNA"/>
</dbReference>
<reference evidence="4" key="1">
    <citation type="submission" date="2021-01" db="EMBL/GenBank/DDBJ databases">
        <authorList>
            <person name="Corre E."/>
            <person name="Pelletier E."/>
            <person name="Niang G."/>
            <person name="Scheremetjew M."/>
            <person name="Finn R."/>
            <person name="Kale V."/>
            <person name="Holt S."/>
            <person name="Cochrane G."/>
            <person name="Meng A."/>
            <person name="Brown T."/>
            <person name="Cohen L."/>
        </authorList>
    </citation>
    <scope>NUCLEOTIDE SEQUENCE</scope>
    <source>
        <strain evidence="4">SoJaBio B1-5/56/2</strain>
    </source>
</reference>
<evidence type="ECO:0000313" key="4">
    <source>
        <dbReference type="EMBL" id="CAE2271629.1"/>
    </source>
</evidence>
<evidence type="ECO:0000256" key="1">
    <source>
        <dbReference type="PROSITE-ProRule" id="PRU00176"/>
    </source>
</evidence>
<dbReference type="Pfam" id="PF00076">
    <property type="entry name" value="RRM_1"/>
    <property type="match status" value="1"/>
</dbReference>
<evidence type="ECO:0000256" key="2">
    <source>
        <dbReference type="SAM" id="MobiDB-lite"/>
    </source>
</evidence>
<dbReference type="InterPro" id="IPR035979">
    <property type="entry name" value="RBD_domain_sf"/>
</dbReference>
<feature type="compositionally biased region" description="Low complexity" evidence="2">
    <location>
        <begin position="261"/>
        <end position="274"/>
    </location>
</feature>
<name>A0A7S4JS45_9EUKA</name>
<dbReference type="AlphaFoldDB" id="A0A7S4JS45"/>
<dbReference type="InterPro" id="IPR012677">
    <property type="entry name" value="Nucleotide-bd_a/b_plait_sf"/>
</dbReference>
<keyword evidence="1" id="KW-0694">RNA-binding</keyword>
<dbReference type="PANTHER" id="PTHR32343">
    <property type="entry name" value="SERINE/ARGININE-RICH SPLICING FACTOR"/>
    <property type="match status" value="1"/>
</dbReference>
<dbReference type="SUPFAM" id="SSF54928">
    <property type="entry name" value="RNA-binding domain, RBD"/>
    <property type="match status" value="1"/>
</dbReference>
<dbReference type="SMART" id="SM00360">
    <property type="entry name" value="RRM"/>
    <property type="match status" value="1"/>
</dbReference>
<dbReference type="InterPro" id="IPR000504">
    <property type="entry name" value="RRM_dom"/>
</dbReference>
<accession>A0A7S4JS45</accession>
<dbReference type="Gene3D" id="3.30.70.330">
    <property type="match status" value="1"/>
</dbReference>
<organism evidence="4">
    <name type="scientific">Paramoeba aestuarina</name>
    <dbReference type="NCBI Taxonomy" id="180227"/>
    <lineage>
        <taxon>Eukaryota</taxon>
        <taxon>Amoebozoa</taxon>
        <taxon>Discosea</taxon>
        <taxon>Flabellinia</taxon>
        <taxon>Dactylopodida</taxon>
        <taxon>Paramoebidae</taxon>
        <taxon>Paramoeba</taxon>
    </lineage>
</organism>
<protein>
    <recommendedName>
        <fullName evidence="3">RRM domain-containing protein</fullName>
    </recommendedName>
</protein>
<evidence type="ECO:0000259" key="3">
    <source>
        <dbReference type="PROSITE" id="PS50102"/>
    </source>
</evidence>
<gene>
    <name evidence="4" type="ORF">NAES01612_LOCUS1829</name>
</gene>